<gene>
    <name evidence="1" type="ORF">OXX778_LOCUS19346</name>
</gene>
<comment type="caution">
    <text evidence="1">The sequence shown here is derived from an EMBL/GenBank/DDBJ whole genome shotgun (WGS) entry which is preliminary data.</text>
</comment>
<accession>A0A814L8I0</accession>
<dbReference type="AlphaFoldDB" id="A0A814L8I0"/>
<sequence length="137" mass="13932">MINLGIGAFCTNSAVLPTTAAAFASSSTGIGAACGTTPFTSSFMGIGKPTGSTPYHISLMSPACGVIPFDSSNTVMNLGLGSHIHISSLNQGGPSLNNADILPNNQDNIYLGQNLYSASDNVKAPCQNHGQSEPSNN</sequence>
<reference evidence="1" key="1">
    <citation type="submission" date="2021-02" db="EMBL/GenBank/DDBJ databases">
        <authorList>
            <person name="Nowell W R."/>
        </authorList>
    </citation>
    <scope>NUCLEOTIDE SEQUENCE</scope>
    <source>
        <strain evidence="1">Ploen Becks lab</strain>
    </source>
</reference>
<proteinExistence type="predicted"/>
<evidence type="ECO:0000313" key="1">
    <source>
        <dbReference type="EMBL" id="CAF1062409.1"/>
    </source>
</evidence>
<name>A0A814L8I0_9BILA</name>
<dbReference type="Proteomes" id="UP000663879">
    <property type="component" value="Unassembled WGS sequence"/>
</dbReference>
<evidence type="ECO:0000313" key="2">
    <source>
        <dbReference type="Proteomes" id="UP000663879"/>
    </source>
</evidence>
<keyword evidence="2" id="KW-1185">Reference proteome</keyword>
<protein>
    <submittedName>
        <fullName evidence="1">Uncharacterized protein</fullName>
    </submittedName>
</protein>
<dbReference type="EMBL" id="CAJNOC010005801">
    <property type="protein sequence ID" value="CAF1062409.1"/>
    <property type="molecule type" value="Genomic_DNA"/>
</dbReference>
<organism evidence="1 2">
    <name type="scientific">Brachionus calyciflorus</name>
    <dbReference type="NCBI Taxonomy" id="104777"/>
    <lineage>
        <taxon>Eukaryota</taxon>
        <taxon>Metazoa</taxon>
        <taxon>Spiralia</taxon>
        <taxon>Gnathifera</taxon>
        <taxon>Rotifera</taxon>
        <taxon>Eurotatoria</taxon>
        <taxon>Monogononta</taxon>
        <taxon>Pseudotrocha</taxon>
        <taxon>Ploima</taxon>
        <taxon>Brachionidae</taxon>
        <taxon>Brachionus</taxon>
    </lineage>
</organism>